<dbReference type="PANTHER" id="PTHR12726">
    <property type="entry name" value="CERAMIDE GLUCOSYLTRANSFERASE"/>
    <property type="match status" value="1"/>
</dbReference>
<evidence type="ECO:0000256" key="11">
    <source>
        <dbReference type="ARBA" id="ARBA00023034"/>
    </source>
</evidence>
<keyword evidence="8" id="KW-0808">Transferase</keyword>
<keyword evidence="9 16" id="KW-0812">Transmembrane</keyword>
<protein>
    <recommendedName>
        <fullName evidence="5">ceramide glucosyltransferase</fullName>
        <ecNumber evidence="5">2.4.1.80</ecNumber>
    </recommendedName>
</protein>
<dbReference type="RefSeq" id="XP_038051988.1">
    <property type="nucleotide sequence ID" value="XM_038196060.1"/>
</dbReference>
<comment type="pathway">
    <text evidence="2">Lipid metabolism; sphingolipid metabolism.</text>
</comment>
<feature type="transmembrane region" description="Helical" evidence="16">
    <location>
        <begin position="20"/>
        <end position="45"/>
    </location>
</feature>
<dbReference type="AlphaFoldDB" id="A0A913ZJM6"/>
<dbReference type="Proteomes" id="UP000887568">
    <property type="component" value="Unplaced"/>
</dbReference>
<reference evidence="17" key="1">
    <citation type="submission" date="2022-11" db="UniProtKB">
        <authorList>
            <consortium name="EnsemblMetazoa"/>
        </authorList>
    </citation>
    <scope>IDENTIFICATION</scope>
</reference>
<evidence type="ECO:0000256" key="1">
    <source>
        <dbReference type="ARBA" id="ARBA00004653"/>
    </source>
</evidence>
<evidence type="ECO:0000256" key="15">
    <source>
        <dbReference type="ARBA" id="ARBA00048104"/>
    </source>
</evidence>
<keyword evidence="18" id="KW-1185">Reference proteome</keyword>
<dbReference type="OMA" id="HELRWNR"/>
<organism evidence="17 18">
    <name type="scientific">Patiria miniata</name>
    <name type="common">Bat star</name>
    <name type="synonym">Asterina miniata</name>
    <dbReference type="NCBI Taxonomy" id="46514"/>
    <lineage>
        <taxon>Eukaryota</taxon>
        <taxon>Metazoa</taxon>
        <taxon>Echinodermata</taxon>
        <taxon>Eleutherozoa</taxon>
        <taxon>Asterozoa</taxon>
        <taxon>Asteroidea</taxon>
        <taxon>Valvatacea</taxon>
        <taxon>Valvatida</taxon>
        <taxon>Asterinidae</taxon>
        <taxon>Patiria</taxon>
    </lineage>
</organism>
<evidence type="ECO:0000256" key="7">
    <source>
        <dbReference type="ARBA" id="ARBA00022676"/>
    </source>
</evidence>
<evidence type="ECO:0000256" key="12">
    <source>
        <dbReference type="ARBA" id="ARBA00023098"/>
    </source>
</evidence>
<evidence type="ECO:0000256" key="13">
    <source>
        <dbReference type="ARBA" id="ARBA00023136"/>
    </source>
</evidence>
<dbReference type="PANTHER" id="PTHR12726:SF0">
    <property type="entry name" value="CERAMIDE GLUCOSYLTRANSFERASE"/>
    <property type="match status" value="1"/>
</dbReference>
<evidence type="ECO:0000256" key="3">
    <source>
        <dbReference type="ARBA" id="ARBA00004991"/>
    </source>
</evidence>
<dbReference type="Pfam" id="PF13506">
    <property type="entry name" value="Glyco_transf_21"/>
    <property type="match status" value="1"/>
</dbReference>
<proteinExistence type="inferred from homology"/>
<evidence type="ECO:0000256" key="16">
    <source>
        <dbReference type="SAM" id="Phobius"/>
    </source>
</evidence>
<evidence type="ECO:0000256" key="4">
    <source>
        <dbReference type="ARBA" id="ARBA00006739"/>
    </source>
</evidence>
<evidence type="ECO:0000256" key="8">
    <source>
        <dbReference type="ARBA" id="ARBA00022679"/>
    </source>
</evidence>
<dbReference type="EnsemblMetazoa" id="XM_038196060.1">
    <property type="protein sequence ID" value="XP_038051988.1"/>
    <property type="gene ID" value="LOC119724822"/>
</dbReference>
<evidence type="ECO:0000256" key="10">
    <source>
        <dbReference type="ARBA" id="ARBA00022989"/>
    </source>
</evidence>
<comment type="subcellular location">
    <subcellularLocation>
        <location evidence="1">Golgi apparatus membrane</location>
        <topology evidence="1">Multi-pass membrane protein</topology>
    </subcellularLocation>
</comment>
<evidence type="ECO:0000256" key="14">
    <source>
        <dbReference type="ARBA" id="ARBA00047869"/>
    </source>
</evidence>
<keyword evidence="12" id="KW-0443">Lipid metabolism</keyword>
<dbReference type="FunFam" id="3.90.550.10:FF:000041">
    <property type="entry name" value="UDP-glucose ceramide glucosyltransferase"/>
    <property type="match status" value="1"/>
</dbReference>
<evidence type="ECO:0000256" key="6">
    <source>
        <dbReference type="ARBA" id="ARBA00022516"/>
    </source>
</evidence>
<keyword evidence="10 16" id="KW-1133">Transmembrane helix</keyword>
<dbReference type="Gene3D" id="3.90.550.10">
    <property type="entry name" value="Spore Coat Polysaccharide Biosynthesis Protein SpsA, Chain A"/>
    <property type="match status" value="1"/>
</dbReference>
<dbReference type="InterPro" id="IPR025993">
    <property type="entry name" value="Ceramide_glucosylTrfase"/>
</dbReference>
<evidence type="ECO:0000256" key="5">
    <source>
        <dbReference type="ARBA" id="ARBA00012699"/>
    </source>
</evidence>
<dbReference type="GO" id="GO:0000139">
    <property type="term" value="C:Golgi membrane"/>
    <property type="evidence" value="ECO:0007669"/>
    <property type="project" value="UniProtKB-SubCell"/>
</dbReference>
<comment type="pathway">
    <text evidence="3">Sphingolipid metabolism.</text>
</comment>
<keyword evidence="13 16" id="KW-0472">Membrane</keyword>
<accession>A0A913ZJM6</accession>
<comment type="catalytic activity">
    <reaction evidence="15">
        <text>N-(9Z-octadecenoyl)-sphing-4-enine + UDP-alpha-D-xylose = beta-D-xylosyl-(1&lt;-&gt;1')-N-(9Z-octadecenoyl)-sphing-4-enine + UDP + H(+)</text>
        <dbReference type="Rhea" id="RHEA:70247"/>
        <dbReference type="ChEBI" id="CHEBI:15378"/>
        <dbReference type="ChEBI" id="CHEBI:57632"/>
        <dbReference type="ChEBI" id="CHEBI:58223"/>
        <dbReference type="ChEBI" id="CHEBI:77996"/>
        <dbReference type="ChEBI" id="CHEBI:189081"/>
    </reaction>
    <physiologicalReaction direction="left-to-right" evidence="15">
        <dbReference type="Rhea" id="RHEA:70248"/>
    </physiologicalReaction>
</comment>
<dbReference type="EC" id="2.4.1.80" evidence="5"/>
<evidence type="ECO:0000313" key="17">
    <source>
        <dbReference type="EnsemblMetazoa" id="XP_038051988.1"/>
    </source>
</evidence>
<dbReference type="GeneID" id="119724822"/>
<evidence type="ECO:0000256" key="9">
    <source>
        <dbReference type="ARBA" id="ARBA00022692"/>
    </source>
</evidence>
<dbReference type="GO" id="GO:0008120">
    <property type="term" value="F:ceramide glucosyltransferase activity"/>
    <property type="evidence" value="ECO:0007669"/>
    <property type="project" value="UniProtKB-EC"/>
</dbReference>
<name>A0A913ZJM6_PATMI</name>
<keyword evidence="6" id="KW-0444">Lipid biosynthesis</keyword>
<dbReference type="GO" id="GO:0006679">
    <property type="term" value="P:glucosylceramide biosynthetic process"/>
    <property type="evidence" value="ECO:0007669"/>
    <property type="project" value="TreeGrafter"/>
</dbReference>
<comment type="catalytic activity">
    <reaction evidence="14">
        <text>UDP-alpha-D-xylose + an N-acylsphing-4-enine = a beta-D-xylosyl-(1&lt;-&gt;1')-N-acylsphing-4-enine + UDP + H(+)</text>
        <dbReference type="Rhea" id="RHEA:70243"/>
        <dbReference type="ChEBI" id="CHEBI:15378"/>
        <dbReference type="ChEBI" id="CHEBI:52639"/>
        <dbReference type="ChEBI" id="CHEBI:57632"/>
        <dbReference type="ChEBI" id="CHEBI:58223"/>
        <dbReference type="ChEBI" id="CHEBI:189068"/>
    </reaction>
    <physiologicalReaction direction="left-to-right" evidence="14">
        <dbReference type="Rhea" id="RHEA:70244"/>
    </physiologicalReaction>
</comment>
<dbReference type="InterPro" id="IPR029044">
    <property type="entry name" value="Nucleotide-diphossugar_trans"/>
</dbReference>
<dbReference type="CDD" id="cd02520">
    <property type="entry name" value="Glucosylceramide_synthase"/>
    <property type="match status" value="1"/>
</dbReference>
<evidence type="ECO:0000313" key="18">
    <source>
        <dbReference type="Proteomes" id="UP000887568"/>
    </source>
</evidence>
<sequence length="405" mass="46519">MKLRNYFSLTTMDYYLYSTITGLAYLFLCVEIICLYILHFMAVLYTKLHMHRHPTNVLRDDLPGVSILKPLVGVDSNLQDNLETFFKLDYPRFELLFCVQEENDPARKVVESLMERYPHIDARLFVGGCKVGNNPKLNNLMPAYSASQYDLIMISDSGIKMVYTDTLTEMVCKMTPDVGLIHALPYCCNRKGFGATLEKAYFGGAHGRLYMCINMLGFTCVTGMSNLIRRSVIGVAGGFEELAKYISEDCYMGLATVKSGLKIRLSSLPAMQNPGNYSAKSFGKRMVRWTTVRSSSVPSTILLEPFSEMLVCGLCCTWAVYYLFDWDPILFFMLHLLQWFVLDYIQLYALQREPLNFSKFDYAVAWAYRECTTLWHFLKGCVRNKVTWRTGTFKVKWGGFLEEVY</sequence>
<evidence type="ECO:0000256" key="2">
    <source>
        <dbReference type="ARBA" id="ARBA00004760"/>
    </source>
</evidence>
<comment type="similarity">
    <text evidence="4">Belongs to the glycosyltransferase 2 family.</text>
</comment>
<dbReference type="SUPFAM" id="SSF53448">
    <property type="entry name" value="Nucleotide-diphospho-sugar transferases"/>
    <property type="match status" value="1"/>
</dbReference>
<dbReference type="OrthoDB" id="1483400at2759"/>
<keyword evidence="7" id="KW-0328">Glycosyltransferase</keyword>
<keyword evidence="11" id="KW-0333">Golgi apparatus</keyword>